<dbReference type="InterPro" id="IPR032675">
    <property type="entry name" value="LRR_dom_sf"/>
</dbReference>
<evidence type="ECO:0000256" key="2">
    <source>
        <dbReference type="SAM" id="MobiDB-lite"/>
    </source>
</evidence>
<gene>
    <name evidence="3" type="ORF">CYCCA115_LOCUS11057</name>
</gene>
<dbReference type="PANTHER" id="PTHR45661:SF3">
    <property type="entry name" value="IG-LIKE DOMAIN-CONTAINING PROTEIN"/>
    <property type="match status" value="1"/>
</dbReference>
<feature type="coiled-coil region" evidence="1">
    <location>
        <begin position="337"/>
        <end position="371"/>
    </location>
</feature>
<dbReference type="Gene3D" id="3.80.10.10">
    <property type="entry name" value="Ribonuclease Inhibitor"/>
    <property type="match status" value="1"/>
</dbReference>
<feature type="region of interest" description="Disordered" evidence="2">
    <location>
        <begin position="206"/>
        <end position="242"/>
    </location>
</feature>
<accession>A0AAD2FNE6</accession>
<reference evidence="3" key="1">
    <citation type="submission" date="2023-08" db="EMBL/GenBank/DDBJ databases">
        <authorList>
            <person name="Audoor S."/>
            <person name="Bilcke G."/>
        </authorList>
    </citation>
    <scope>NUCLEOTIDE SEQUENCE</scope>
</reference>
<evidence type="ECO:0000313" key="4">
    <source>
        <dbReference type="Proteomes" id="UP001295423"/>
    </source>
</evidence>
<dbReference type="AlphaFoldDB" id="A0AAD2FNE6"/>
<dbReference type="InterPro" id="IPR026906">
    <property type="entry name" value="LRR_5"/>
</dbReference>
<dbReference type="SUPFAM" id="SSF52058">
    <property type="entry name" value="L domain-like"/>
    <property type="match status" value="1"/>
</dbReference>
<comment type="caution">
    <text evidence="3">The sequence shown here is derived from an EMBL/GenBank/DDBJ whole genome shotgun (WGS) entry which is preliminary data.</text>
</comment>
<evidence type="ECO:0000256" key="1">
    <source>
        <dbReference type="SAM" id="Coils"/>
    </source>
</evidence>
<feature type="region of interest" description="Disordered" evidence="2">
    <location>
        <begin position="386"/>
        <end position="412"/>
    </location>
</feature>
<protein>
    <submittedName>
        <fullName evidence="3">Uncharacterized protein</fullName>
    </submittedName>
</protein>
<dbReference type="PANTHER" id="PTHR45661">
    <property type="entry name" value="SURFACE ANTIGEN"/>
    <property type="match status" value="1"/>
</dbReference>
<feature type="compositionally biased region" description="Polar residues" evidence="2">
    <location>
        <begin position="206"/>
        <end position="215"/>
    </location>
</feature>
<evidence type="ECO:0000313" key="3">
    <source>
        <dbReference type="EMBL" id="CAJ1947259.1"/>
    </source>
</evidence>
<keyword evidence="1" id="KW-0175">Coiled coil</keyword>
<keyword evidence="4" id="KW-1185">Reference proteome</keyword>
<dbReference type="Proteomes" id="UP001295423">
    <property type="component" value="Unassembled WGS sequence"/>
</dbReference>
<name>A0AAD2FNE6_9STRA</name>
<proteinExistence type="predicted"/>
<dbReference type="Pfam" id="PF13306">
    <property type="entry name" value="LRR_5"/>
    <property type="match status" value="1"/>
</dbReference>
<organism evidence="3 4">
    <name type="scientific">Cylindrotheca closterium</name>
    <dbReference type="NCBI Taxonomy" id="2856"/>
    <lineage>
        <taxon>Eukaryota</taxon>
        <taxon>Sar</taxon>
        <taxon>Stramenopiles</taxon>
        <taxon>Ochrophyta</taxon>
        <taxon>Bacillariophyta</taxon>
        <taxon>Bacillariophyceae</taxon>
        <taxon>Bacillariophycidae</taxon>
        <taxon>Bacillariales</taxon>
        <taxon>Bacillariaceae</taxon>
        <taxon>Cylindrotheca</taxon>
    </lineage>
</organism>
<dbReference type="EMBL" id="CAKOGP040001725">
    <property type="protein sequence ID" value="CAJ1947259.1"/>
    <property type="molecule type" value="Genomic_DNA"/>
</dbReference>
<sequence>MENVFIYRGGYQEVPRHVTRVYIDPSVDEIKNKAFKGCKELREVVFAKDGRLEVIGSFAFMGCESLELIELPKTTKRILCGAFINCSSAKLLILNHGLQEIGLSSFRGCRGLKYALVPRTVDHMAARAFFECTGLEQVAIEKGLTKIHESTFERCTALKMIGLPPSVTRIGSNAIPRETKQERKHWVWAVSQVSVSILKMNTNSGNCLSSQNDDTANLKEAPVPVSPRQPSQDSTASTLSASKSLTLSQEDDHAEMVNATASGNLVISREEWDDVNNRLEVAEENVKVLKAQLNTVPTQAKESLSDALCQKVNALEQKLNASVTRFDNDKESLQSELKTAITSLHQTTTERDELKEEIATMKQCLEALKKGFDLLIEKDQVKHKEIGQDTSYQSEQTKKRSRHDWEDSPVESLGVMGSIKKRILTWSQQNHQE</sequence>
<dbReference type="InterPro" id="IPR053139">
    <property type="entry name" value="Surface_bspA-like"/>
</dbReference>